<sequence>MSSLTKFVGLKLGSDAANLAPYHTMFHFVFAYAFLSTRGLKNYLKIDHNVSPREDTSKYGERAVAEGMITRRQLNLLKRNEGAHANSVENFPVFVASTLFATVAGVSNAQINGACTIYTAARIVFAVSYLAIERAKYSYVRSLAWWAGNLACLNLLWAAGKALDITA</sequence>
<evidence type="ECO:0000256" key="2">
    <source>
        <dbReference type="ARBA" id="ARBA00022692"/>
    </source>
</evidence>
<protein>
    <recommendedName>
        <fullName evidence="7">Glutathione transferase</fullName>
    </recommendedName>
</protein>
<proteinExistence type="predicted"/>
<dbReference type="Gene3D" id="1.20.120.550">
    <property type="entry name" value="Membrane associated eicosanoid/glutathione metabolism-like domain"/>
    <property type="match status" value="1"/>
</dbReference>
<dbReference type="InterPro" id="IPR001129">
    <property type="entry name" value="Membr-assoc_MAPEG"/>
</dbReference>
<dbReference type="InterPro" id="IPR023352">
    <property type="entry name" value="MAPEG-like_dom_sf"/>
</dbReference>
<dbReference type="PANTHER" id="PTHR35371">
    <property type="entry name" value="INNER MEMBRANE PROTEIN"/>
    <property type="match status" value="1"/>
</dbReference>
<organism evidence="5 6">
    <name type="scientific">Lithohypha guttulata</name>
    <dbReference type="NCBI Taxonomy" id="1690604"/>
    <lineage>
        <taxon>Eukaryota</taxon>
        <taxon>Fungi</taxon>
        <taxon>Dikarya</taxon>
        <taxon>Ascomycota</taxon>
        <taxon>Pezizomycotina</taxon>
        <taxon>Eurotiomycetes</taxon>
        <taxon>Chaetothyriomycetidae</taxon>
        <taxon>Chaetothyriales</taxon>
        <taxon>Trichomeriaceae</taxon>
        <taxon>Lithohypha</taxon>
    </lineage>
</organism>
<evidence type="ECO:0000256" key="1">
    <source>
        <dbReference type="ARBA" id="ARBA00004370"/>
    </source>
</evidence>
<dbReference type="Pfam" id="PF01124">
    <property type="entry name" value="MAPEG"/>
    <property type="match status" value="1"/>
</dbReference>
<comment type="subcellular location">
    <subcellularLocation>
        <location evidence="1">Membrane</location>
    </subcellularLocation>
</comment>
<dbReference type="PANTHER" id="PTHR35371:SF2">
    <property type="entry name" value="MAPEG FAMILY PROTEIN"/>
    <property type="match status" value="1"/>
</dbReference>
<evidence type="ECO:0000313" key="5">
    <source>
        <dbReference type="EMBL" id="KAK5080857.1"/>
    </source>
</evidence>
<evidence type="ECO:0000256" key="4">
    <source>
        <dbReference type="ARBA" id="ARBA00023136"/>
    </source>
</evidence>
<keyword evidence="3" id="KW-1133">Transmembrane helix</keyword>
<reference evidence="5 6" key="1">
    <citation type="submission" date="2023-08" db="EMBL/GenBank/DDBJ databases">
        <title>Black Yeasts Isolated from many extreme environments.</title>
        <authorList>
            <person name="Coleine C."/>
            <person name="Stajich J.E."/>
            <person name="Selbmann L."/>
        </authorList>
    </citation>
    <scope>NUCLEOTIDE SEQUENCE [LARGE SCALE GENOMIC DNA]</scope>
    <source>
        <strain evidence="5 6">CCFEE 5885</strain>
    </source>
</reference>
<gene>
    <name evidence="5" type="ORF">LTR24_008374</name>
</gene>
<evidence type="ECO:0000313" key="6">
    <source>
        <dbReference type="Proteomes" id="UP001345013"/>
    </source>
</evidence>
<dbReference type="Proteomes" id="UP001345013">
    <property type="component" value="Unassembled WGS sequence"/>
</dbReference>
<keyword evidence="4" id="KW-0472">Membrane</keyword>
<comment type="caution">
    <text evidence="5">The sequence shown here is derived from an EMBL/GenBank/DDBJ whole genome shotgun (WGS) entry which is preliminary data.</text>
</comment>
<name>A0ABR0K0D2_9EURO</name>
<keyword evidence="2" id="KW-0812">Transmembrane</keyword>
<dbReference type="SUPFAM" id="SSF161084">
    <property type="entry name" value="MAPEG domain-like"/>
    <property type="match status" value="1"/>
</dbReference>
<accession>A0ABR0K0D2</accession>
<dbReference type="EMBL" id="JAVRRG010000143">
    <property type="protein sequence ID" value="KAK5080857.1"/>
    <property type="molecule type" value="Genomic_DNA"/>
</dbReference>
<keyword evidence="6" id="KW-1185">Reference proteome</keyword>
<evidence type="ECO:0008006" key="7">
    <source>
        <dbReference type="Google" id="ProtNLM"/>
    </source>
</evidence>
<evidence type="ECO:0000256" key="3">
    <source>
        <dbReference type="ARBA" id="ARBA00022989"/>
    </source>
</evidence>